<dbReference type="VEuPathDB" id="FungiDB:RhiirFUN_017683"/>
<dbReference type="SUPFAM" id="SSF52047">
    <property type="entry name" value="RNI-like"/>
    <property type="match status" value="1"/>
</dbReference>
<dbReference type="Proteomes" id="UP000234323">
    <property type="component" value="Unassembled WGS sequence"/>
</dbReference>
<dbReference type="AlphaFoldDB" id="A0A2I1H0C1"/>
<dbReference type="VEuPathDB" id="FungiDB:FUN_000313"/>
<gene>
    <name evidence="1" type="ORF">RhiirA4_496301</name>
</gene>
<evidence type="ECO:0008006" key="3">
    <source>
        <dbReference type="Google" id="ProtNLM"/>
    </source>
</evidence>
<accession>A0A2I1H0C1</accession>
<evidence type="ECO:0000313" key="1">
    <source>
        <dbReference type="EMBL" id="PKY52342.1"/>
    </source>
</evidence>
<dbReference type="EMBL" id="LLXI01001186">
    <property type="protein sequence ID" value="PKY52342.1"/>
    <property type="molecule type" value="Genomic_DNA"/>
</dbReference>
<proteinExistence type="predicted"/>
<reference evidence="1 2" key="1">
    <citation type="submission" date="2015-10" db="EMBL/GenBank/DDBJ databases">
        <title>Genome analyses suggest a sexual origin of heterokaryosis in a supposedly ancient asexual fungus.</title>
        <authorList>
            <person name="Ropars J."/>
            <person name="Sedzielewska K."/>
            <person name="Noel J."/>
            <person name="Charron P."/>
            <person name="Farinelli L."/>
            <person name="Marton T."/>
            <person name="Kruger M."/>
            <person name="Pelin A."/>
            <person name="Brachmann A."/>
            <person name="Corradi N."/>
        </authorList>
    </citation>
    <scope>NUCLEOTIDE SEQUENCE [LARGE SCALE GENOMIC DNA]</scope>
    <source>
        <strain evidence="1 2">A4</strain>
    </source>
</reference>
<comment type="caution">
    <text evidence="1">The sequence shown here is derived from an EMBL/GenBank/DDBJ whole genome shotgun (WGS) entry which is preliminary data.</text>
</comment>
<dbReference type="Gene3D" id="3.80.10.10">
    <property type="entry name" value="Ribonuclease Inhibitor"/>
    <property type="match status" value="1"/>
</dbReference>
<evidence type="ECO:0000313" key="2">
    <source>
        <dbReference type="Proteomes" id="UP000234323"/>
    </source>
</evidence>
<sequence>MDFSEFNVNSPIPVECYDEIFYQLRNDRKTLHSCIFVNRFFCHLATPLLWGKPFEHINLDSPKSPLIINTYISSLVDEDKSYLLHTGIPLESPEATYFYYPELLKSFNSQTFQSLIERWLMLIDPYNYRVNYQDKFIYTSYLVGNLLFASMKRLKSLKYFKLNSHDRVFFIKHKEFVYSISRLINLEVTHFVGGRYPSIQSDEDNLNDLFIALSRYTSSIRFVKINISSNNIISFTTRFIKNISDFIAHQFKIEGLSFNESLITENLFEFGEIIKSQETNLKYLTIEGKLKNFASIIKQLRNCTNLESLIFERKEGEEGMMDVNWGSCDIKMRGVPIFEKFGFNQLNIKNIYCVEDCVGVDNEYINCIYDEHQQQHQQQKNGFSVSDDIVAFGLKKILIMTKTNLRTLNLGRINTSIITTLGKNCHNLTHLSCELPIKDFWLFIRLLEVLGELEHLKLKLKLPPMLNDNYIVAFANSLPSSLKKLGLNLCCVEEEFITYFLLKLLENMGYNKLCELYFYNDQMIRNDNLRIILQFALNRIRYYENSDYRNFKFKYVIENFNQDFDQFLIQNGREYIGIIREEVSDFYHPFYESFGFETVLKNKRDRDKSLAN</sequence>
<name>A0A2I1H0C1_9GLOM</name>
<dbReference type="VEuPathDB" id="FungiDB:RhiirA1_469818"/>
<protein>
    <recommendedName>
        <fullName evidence="3">F-box domain-containing protein</fullName>
    </recommendedName>
</protein>
<dbReference type="InterPro" id="IPR032675">
    <property type="entry name" value="LRR_dom_sf"/>
</dbReference>
<keyword evidence="2" id="KW-1185">Reference proteome</keyword>
<organism evidence="1 2">
    <name type="scientific">Rhizophagus irregularis</name>
    <dbReference type="NCBI Taxonomy" id="588596"/>
    <lineage>
        <taxon>Eukaryota</taxon>
        <taxon>Fungi</taxon>
        <taxon>Fungi incertae sedis</taxon>
        <taxon>Mucoromycota</taxon>
        <taxon>Glomeromycotina</taxon>
        <taxon>Glomeromycetes</taxon>
        <taxon>Glomerales</taxon>
        <taxon>Glomeraceae</taxon>
        <taxon>Rhizophagus</taxon>
    </lineage>
</organism>